<protein>
    <submittedName>
        <fullName evidence="1">Uncharacterized protein</fullName>
    </submittedName>
</protein>
<dbReference type="AlphaFoldDB" id="X1BTX6"/>
<comment type="caution">
    <text evidence="1">The sequence shown here is derived from an EMBL/GenBank/DDBJ whole genome shotgun (WGS) entry which is preliminary data.</text>
</comment>
<reference evidence="1" key="1">
    <citation type="journal article" date="2014" name="Front. Microbiol.">
        <title>High frequency of phylogenetically diverse reductive dehalogenase-homologous genes in deep subseafloor sedimentary metagenomes.</title>
        <authorList>
            <person name="Kawai M."/>
            <person name="Futagami T."/>
            <person name="Toyoda A."/>
            <person name="Takaki Y."/>
            <person name="Nishi S."/>
            <person name="Hori S."/>
            <person name="Arai W."/>
            <person name="Tsubouchi T."/>
            <person name="Morono Y."/>
            <person name="Uchiyama I."/>
            <person name="Ito T."/>
            <person name="Fujiyama A."/>
            <person name="Inagaki F."/>
            <person name="Takami H."/>
        </authorList>
    </citation>
    <scope>NUCLEOTIDE SEQUENCE</scope>
    <source>
        <strain evidence="1">Expedition CK06-06</strain>
    </source>
</reference>
<proteinExistence type="predicted"/>
<gene>
    <name evidence="1" type="ORF">S01H4_32365</name>
</gene>
<dbReference type="EMBL" id="BART01016910">
    <property type="protein sequence ID" value="GAG87648.1"/>
    <property type="molecule type" value="Genomic_DNA"/>
</dbReference>
<evidence type="ECO:0000313" key="1">
    <source>
        <dbReference type="EMBL" id="GAG87648.1"/>
    </source>
</evidence>
<organism evidence="1">
    <name type="scientific">marine sediment metagenome</name>
    <dbReference type="NCBI Taxonomy" id="412755"/>
    <lineage>
        <taxon>unclassified sequences</taxon>
        <taxon>metagenomes</taxon>
        <taxon>ecological metagenomes</taxon>
    </lineage>
</organism>
<accession>X1BTX6</accession>
<name>X1BTX6_9ZZZZ</name>
<sequence length="58" mass="6734">MSSNSNLIIWNKIIGNEIERNHSHHCIWCGEDTKHYCLVCDSCSEVHTLEESRKFLDG</sequence>